<dbReference type="OrthoDB" id="429427at2759"/>
<dbReference type="Proteomes" id="UP000053257">
    <property type="component" value="Unassembled WGS sequence"/>
</dbReference>
<protein>
    <recommendedName>
        <fullName evidence="7">GCF C-terminal domain-containing protein</fullName>
    </recommendedName>
</protein>
<feature type="compositionally biased region" description="Basic and acidic residues" evidence="4">
    <location>
        <begin position="191"/>
        <end position="205"/>
    </location>
</feature>
<feature type="region of interest" description="Disordered" evidence="4">
    <location>
        <begin position="65"/>
        <end position="122"/>
    </location>
</feature>
<keyword evidence="3" id="KW-0175">Coiled coil</keyword>
<name>A0A0C3SB25_PHLG1</name>
<evidence type="ECO:0000313" key="5">
    <source>
        <dbReference type="EMBL" id="KIP09692.1"/>
    </source>
</evidence>
<proteinExistence type="predicted"/>
<comment type="subcellular location">
    <subcellularLocation>
        <location evidence="1">Nucleus</location>
    </subcellularLocation>
</comment>
<keyword evidence="6" id="KW-1185">Reference proteome</keyword>
<gene>
    <name evidence="5" type="ORF">PHLGIDRAFT_86291</name>
</gene>
<dbReference type="InterPro" id="IPR012890">
    <property type="entry name" value="GCFC2-like"/>
</dbReference>
<dbReference type="STRING" id="745531.A0A0C3SB25"/>
<evidence type="ECO:0000256" key="1">
    <source>
        <dbReference type="ARBA" id="ARBA00004123"/>
    </source>
</evidence>
<evidence type="ECO:0008006" key="7">
    <source>
        <dbReference type="Google" id="ProtNLM"/>
    </source>
</evidence>
<keyword evidence="2" id="KW-0539">Nucleus</keyword>
<dbReference type="GO" id="GO:0071008">
    <property type="term" value="C:U2-type post-mRNA release spliceosomal complex"/>
    <property type="evidence" value="ECO:0007669"/>
    <property type="project" value="InterPro"/>
</dbReference>
<dbReference type="GO" id="GO:0003677">
    <property type="term" value="F:DNA binding"/>
    <property type="evidence" value="ECO:0007669"/>
    <property type="project" value="InterPro"/>
</dbReference>
<sequence>MVAMADTPVTFKRKGARPTGRTRAVDPDAANSEPGTEAATAAGSGDESPSVVAAKLKNKLKSRVKPKTRLSFGVEEEGEGEEFKLKKSNLSKKLTLSKQASNSILPSSYDPIATPQRSSGPTYSAQYLSELKANTPSSRPRFQDEDLISYDADVSLAADFLAQSSIDQAVGLTDNVDMGTNIPSTSSISAAKEKRERMRQLRPDDDFISLSVTKRSELPQGPHPESRLVREEDELGEADDEFAEYTSAQERIALGKKSRKVEAQKRRNEMSEMILDAEEQDEETMEWEQEQLRRGGLRVTDAAEKASKPVYKPAPIPANAPIPDLDVTIARLKGSLTSLTMSHQQNTASMVSLAKEREQLEARENEMRGMVVRAEEKRSWFAAFREWVENVATFLDEKFPQVEKLEYEHVSLLRERFDMVAKRRRQDDEDDLSLIFGDPPSSAPIEETDELGRVLPTANPAIARRDRIAARGGRRLRRRVQTQGKEEEGYSTDATLPPSDAADFETAVEKLQAKGKDVLSDVRAKDFKNPQLGLGKWFGEWREQFSDSYTGAWGGLGMLGGWEFWTRLEILGWNPMEDTRSLDVFRWYKSLYEYSRPPRADDEGDEIAEFGHDGDLVSAMISTAIIPRVCKLVEGGALDPFSEKDVRKMIDFAEQVEVSTEQNSLKMQMLLKSVYTVFSNADEAVVTTLAPYLSLNQLRFDPESIPARKRYLARCRKLMTNILRWRKYTGERFGIGLLVTRLLNDCIIPVAESGWEVGGEECMTKVAAALPNELVPAALQSRLATR</sequence>
<dbReference type="Pfam" id="PF15458">
    <property type="entry name" value="NTR2"/>
    <property type="match status" value="1"/>
</dbReference>
<reference evidence="5 6" key="1">
    <citation type="journal article" date="2014" name="PLoS Genet.">
        <title>Analysis of the Phlebiopsis gigantea genome, transcriptome and secretome provides insight into its pioneer colonization strategies of wood.</title>
        <authorList>
            <person name="Hori C."/>
            <person name="Ishida T."/>
            <person name="Igarashi K."/>
            <person name="Samejima M."/>
            <person name="Suzuki H."/>
            <person name="Master E."/>
            <person name="Ferreira P."/>
            <person name="Ruiz-Duenas F.J."/>
            <person name="Held B."/>
            <person name="Canessa P."/>
            <person name="Larrondo L.F."/>
            <person name="Schmoll M."/>
            <person name="Druzhinina I.S."/>
            <person name="Kubicek C.P."/>
            <person name="Gaskell J.A."/>
            <person name="Kersten P."/>
            <person name="St John F."/>
            <person name="Glasner J."/>
            <person name="Sabat G."/>
            <person name="Splinter BonDurant S."/>
            <person name="Syed K."/>
            <person name="Yadav J."/>
            <person name="Mgbeahuruike A.C."/>
            <person name="Kovalchuk A."/>
            <person name="Asiegbu F.O."/>
            <person name="Lackner G."/>
            <person name="Hoffmeister D."/>
            <person name="Rencoret J."/>
            <person name="Gutierrez A."/>
            <person name="Sun H."/>
            <person name="Lindquist E."/>
            <person name="Barry K."/>
            <person name="Riley R."/>
            <person name="Grigoriev I.V."/>
            <person name="Henrissat B."/>
            <person name="Kues U."/>
            <person name="Berka R.M."/>
            <person name="Martinez A.T."/>
            <person name="Covert S.F."/>
            <person name="Blanchette R.A."/>
            <person name="Cullen D."/>
        </authorList>
    </citation>
    <scope>NUCLEOTIDE SEQUENCE [LARGE SCALE GENOMIC DNA]</scope>
    <source>
        <strain evidence="5 6">11061_1 CR5-6</strain>
    </source>
</reference>
<dbReference type="PANTHER" id="PTHR12214">
    <property type="entry name" value="GC-RICH SEQUENCE DNA-BINDING FACTOR"/>
    <property type="match status" value="1"/>
</dbReference>
<dbReference type="EMBL" id="KN840463">
    <property type="protein sequence ID" value="KIP09692.1"/>
    <property type="molecule type" value="Genomic_DNA"/>
</dbReference>
<feature type="region of interest" description="Disordered" evidence="4">
    <location>
        <begin position="174"/>
        <end position="206"/>
    </location>
</feature>
<organism evidence="5 6">
    <name type="scientific">Phlebiopsis gigantea (strain 11061_1 CR5-6)</name>
    <name type="common">White-rot fungus</name>
    <name type="synonym">Peniophora gigantea</name>
    <dbReference type="NCBI Taxonomy" id="745531"/>
    <lineage>
        <taxon>Eukaryota</taxon>
        <taxon>Fungi</taxon>
        <taxon>Dikarya</taxon>
        <taxon>Basidiomycota</taxon>
        <taxon>Agaricomycotina</taxon>
        <taxon>Agaricomycetes</taxon>
        <taxon>Polyporales</taxon>
        <taxon>Phanerochaetaceae</taxon>
        <taxon>Phlebiopsis</taxon>
    </lineage>
</organism>
<dbReference type="HOGENOM" id="CLU_020074_0_0_1"/>
<evidence type="ECO:0000256" key="3">
    <source>
        <dbReference type="SAM" id="Coils"/>
    </source>
</evidence>
<dbReference type="AlphaFoldDB" id="A0A0C3SB25"/>
<evidence type="ECO:0000313" key="6">
    <source>
        <dbReference type="Proteomes" id="UP000053257"/>
    </source>
</evidence>
<feature type="coiled-coil region" evidence="3">
    <location>
        <begin position="350"/>
        <end position="377"/>
    </location>
</feature>
<feature type="region of interest" description="Disordered" evidence="4">
    <location>
        <begin position="1"/>
        <end position="50"/>
    </location>
</feature>
<feature type="region of interest" description="Disordered" evidence="4">
    <location>
        <begin position="474"/>
        <end position="499"/>
    </location>
</feature>
<dbReference type="InterPro" id="IPR028211">
    <property type="entry name" value="Ntr2"/>
</dbReference>
<accession>A0A0C3SB25</accession>
<evidence type="ECO:0000256" key="4">
    <source>
        <dbReference type="SAM" id="MobiDB-lite"/>
    </source>
</evidence>
<dbReference type="PANTHER" id="PTHR12214:SF0">
    <property type="entry name" value="LD29489P"/>
    <property type="match status" value="1"/>
</dbReference>
<evidence type="ECO:0000256" key="2">
    <source>
        <dbReference type="ARBA" id="ARBA00023242"/>
    </source>
</evidence>
<dbReference type="GO" id="GO:0000390">
    <property type="term" value="P:spliceosomal complex disassembly"/>
    <property type="evidence" value="ECO:0007669"/>
    <property type="project" value="InterPro"/>
</dbReference>